<dbReference type="Pfam" id="PF04055">
    <property type="entry name" value="Radical_SAM"/>
    <property type="match status" value="1"/>
</dbReference>
<dbReference type="PANTHER" id="PTHR11228:SF7">
    <property type="entry name" value="PQQA PEPTIDE CYCLASE"/>
    <property type="match status" value="1"/>
</dbReference>
<dbReference type="SFLD" id="SFLDG01386">
    <property type="entry name" value="main_SPASM_domain-containing"/>
    <property type="match status" value="1"/>
</dbReference>
<reference evidence="8" key="1">
    <citation type="submission" date="2019-08" db="EMBL/GenBank/DDBJ databases">
        <title>Genomic characterization of a novel candidate phylum (ARYD3) from a high temperature, high salinity tertiary oil reservoir in north central Oklahoma, USA.</title>
        <authorList>
            <person name="Youssef N.H."/>
            <person name="Yadav A."/>
            <person name="Elshahed M.S."/>
        </authorList>
    </citation>
    <scope>NUCLEOTIDE SEQUENCE [LARGE SCALE GENOMIC DNA]</scope>
    <source>
        <strain evidence="8">ARYD3</strain>
    </source>
</reference>
<comment type="caution">
    <text evidence="8">The sequence shown here is derived from an EMBL/GenBank/DDBJ whole genome shotgun (WGS) entry which is preliminary data.</text>
</comment>
<evidence type="ECO:0000313" key="9">
    <source>
        <dbReference type="Proteomes" id="UP000324143"/>
    </source>
</evidence>
<evidence type="ECO:0000256" key="5">
    <source>
        <dbReference type="ARBA" id="ARBA00023004"/>
    </source>
</evidence>
<keyword evidence="2" id="KW-0004">4Fe-4S</keyword>
<dbReference type="InterPro" id="IPR007197">
    <property type="entry name" value="rSAM"/>
</dbReference>
<dbReference type="InterPro" id="IPR023885">
    <property type="entry name" value="4Fe4S-binding_SPASM_dom"/>
</dbReference>
<evidence type="ECO:0000313" key="8">
    <source>
        <dbReference type="EMBL" id="TYB30277.1"/>
    </source>
</evidence>
<dbReference type="InterPro" id="IPR058240">
    <property type="entry name" value="rSAM_sf"/>
</dbReference>
<evidence type="ECO:0000256" key="6">
    <source>
        <dbReference type="ARBA" id="ARBA00023014"/>
    </source>
</evidence>
<dbReference type="PIRSF" id="PIRSF037420">
    <property type="entry name" value="PQQ_syn_pqqE"/>
    <property type="match status" value="1"/>
</dbReference>
<dbReference type="SMART" id="SM00729">
    <property type="entry name" value="Elp3"/>
    <property type="match status" value="1"/>
</dbReference>
<dbReference type="Pfam" id="PF13186">
    <property type="entry name" value="SPASM"/>
    <property type="match status" value="1"/>
</dbReference>
<dbReference type="PROSITE" id="PS51918">
    <property type="entry name" value="RADICAL_SAM"/>
    <property type="match status" value="1"/>
</dbReference>
<dbReference type="InterPro" id="IPR006638">
    <property type="entry name" value="Elp3/MiaA/NifB-like_rSAM"/>
</dbReference>
<gene>
    <name evidence="8" type="ORF">FXF47_10035</name>
</gene>
<keyword evidence="5" id="KW-0408">Iron</keyword>
<dbReference type="CDD" id="cd01335">
    <property type="entry name" value="Radical_SAM"/>
    <property type="match status" value="1"/>
</dbReference>
<dbReference type="SUPFAM" id="SSF102114">
    <property type="entry name" value="Radical SAM enzymes"/>
    <property type="match status" value="1"/>
</dbReference>
<keyword evidence="4" id="KW-0479">Metal-binding</keyword>
<sequence length="341" mass="40251">MGEKSNYEILKEKSIKSCYPIHVVFFNEKCQLNCRFCYRKYVNKKNKRNLNMVEIEHLVENLKELGTITFELSGGEPLLIPNFRKIFILIRNYGFKVILTTNGLQLDYDKAAFILNNGIESISFSVHGANKQTHNAIVNKDGAFSKTIKWAKYFNQFVDVSINFVITKNNYMEMEKANILFNKMNLKVNFIYNLVPYQNKPHKMKNIWLNKKELFKVFDSFSKITNNQLSEKDDDNLLCNAGRNQLAIDIKGDVYPCIQFPQKAGNIRKLNIKKIWDNSKLMKKCRNINKSDYKKMDLSYLEFGQKCIANNYVWHGNYFKEDPYNLKIAKWEKEWRRINSI</sequence>
<accession>A0A5D0M9A5</accession>
<protein>
    <submittedName>
        <fullName evidence="8">Radical SAM protein</fullName>
    </submittedName>
</protein>
<evidence type="ECO:0000256" key="1">
    <source>
        <dbReference type="ARBA" id="ARBA00001966"/>
    </source>
</evidence>
<dbReference type="SFLD" id="SFLDS00029">
    <property type="entry name" value="Radical_SAM"/>
    <property type="match status" value="1"/>
</dbReference>
<organism evidence="8 9">
    <name type="scientific">Candidatus Mcinerneyibacterium aminivorans</name>
    <dbReference type="NCBI Taxonomy" id="2703815"/>
    <lineage>
        <taxon>Bacteria</taxon>
        <taxon>Candidatus Macinerneyibacteriota</taxon>
        <taxon>Candidatus Mcinerneyibacteria</taxon>
        <taxon>Candidatus Mcinerneyibacteriales</taxon>
        <taxon>Candidatus Mcinerneyibacteriaceae</taxon>
        <taxon>Candidatus Mcinerneyibacterium</taxon>
    </lineage>
</organism>
<dbReference type="GO" id="GO:0046872">
    <property type="term" value="F:metal ion binding"/>
    <property type="evidence" value="ECO:0007669"/>
    <property type="project" value="UniProtKB-KW"/>
</dbReference>
<evidence type="ECO:0000259" key="7">
    <source>
        <dbReference type="PROSITE" id="PS51918"/>
    </source>
</evidence>
<dbReference type="SFLD" id="SFLDG01067">
    <property type="entry name" value="SPASM/twitch_domain_containing"/>
    <property type="match status" value="1"/>
</dbReference>
<dbReference type="InterPro" id="IPR013785">
    <property type="entry name" value="Aldolase_TIM"/>
</dbReference>
<comment type="cofactor">
    <cofactor evidence="1">
        <name>[4Fe-4S] cluster</name>
        <dbReference type="ChEBI" id="CHEBI:49883"/>
    </cofactor>
</comment>
<keyword evidence="6" id="KW-0411">Iron-sulfur</keyword>
<dbReference type="Gene3D" id="3.20.20.70">
    <property type="entry name" value="Aldolase class I"/>
    <property type="match status" value="1"/>
</dbReference>
<dbReference type="AlphaFoldDB" id="A0A5D0M9A5"/>
<evidence type="ECO:0000256" key="4">
    <source>
        <dbReference type="ARBA" id="ARBA00022723"/>
    </source>
</evidence>
<feature type="domain" description="Radical SAM core" evidence="7">
    <location>
        <begin position="11"/>
        <end position="228"/>
    </location>
</feature>
<keyword evidence="3" id="KW-0949">S-adenosyl-L-methionine</keyword>
<proteinExistence type="predicted"/>
<keyword evidence="9" id="KW-1185">Reference proteome</keyword>
<dbReference type="InterPro" id="IPR017200">
    <property type="entry name" value="PqqE-like"/>
</dbReference>
<dbReference type="PANTHER" id="PTHR11228">
    <property type="entry name" value="RADICAL SAM DOMAIN PROTEIN"/>
    <property type="match status" value="1"/>
</dbReference>
<dbReference type="InterPro" id="IPR050377">
    <property type="entry name" value="Radical_SAM_PqqE_MftC-like"/>
</dbReference>
<dbReference type="GO" id="GO:0051539">
    <property type="term" value="F:4 iron, 4 sulfur cluster binding"/>
    <property type="evidence" value="ECO:0007669"/>
    <property type="project" value="UniProtKB-KW"/>
</dbReference>
<evidence type="ECO:0000256" key="3">
    <source>
        <dbReference type="ARBA" id="ARBA00022691"/>
    </source>
</evidence>
<name>A0A5D0M9A5_9BACT</name>
<dbReference type="EMBL" id="VSIX01000156">
    <property type="protein sequence ID" value="TYB30277.1"/>
    <property type="molecule type" value="Genomic_DNA"/>
</dbReference>
<evidence type="ECO:0000256" key="2">
    <source>
        <dbReference type="ARBA" id="ARBA00022485"/>
    </source>
</evidence>
<dbReference type="GO" id="GO:0003824">
    <property type="term" value="F:catalytic activity"/>
    <property type="evidence" value="ECO:0007669"/>
    <property type="project" value="InterPro"/>
</dbReference>
<dbReference type="Proteomes" id="UP000324143">
    <property type="component" value="Unassembled WGS sequence"/>
</dbReference>